<accession>A0A089HQ50</accession>
<dbReference type="InterPro" id="IPR013589">
    <property type="entry name" value="Bac_transglu_N"/>
</dbReference>
<name>A0A089HQ50_PAEDU</name>
<gene>
    <name evidence="2" type="ORF">PDUR_13655</name>
</gene>
<protein>
    <submittedName>
        <fullName evidence="2">Transglutaminase</fullName>
    </submittedName>
</protein>
<reference evidence="2 3" key="1">
    <citation type="submission" date="2014-08" db="EMBL/GenBank/DDBJ databases">
        <title>Comparative genomics of the Paenibacillus odorifer group.</title>
        <authorList>
            <person name="den Bakker H.C."/>
            <person name="Tsai Y.-C."/>
            <person name="Martin N."/>
            <person name="Korlach J."/>
            <person name="Wiedmann M."/>
        </authorList>
    </citation>
    <scope>NUCLEOTIDE SEQUENCE [LARGE SCALE GENOMIC DNA]</scope>
    <source>
        <strain evidence="2 3">DSM 1735</strain>
    </source>
</reference>
<dbReference type="SMART" id="SM00460">
    <property type="entry name" value="TGc"/>
    <property type="match status" value="1"/>
</dbReference>
<dbReference type="SUPFAM" id="SSF54001">
    <property type="entry name" value="Cysteine proteinases"/>
    <property type="match status" value="1"/>
</dbReference>
<dbReference type="eggNOG" id="COG1305">
    <property type="taxonomic scope" value="Bacteria"/>
</dbReference>
<dbReference type="AlphaFoldDB" id="A0A089HQ50"/>
<sequence>MKIQINHTTRYTYTEPVTDSVNEIRLTPRTNYRQSCFHHEVEIFPPANLLTYEDFFGNRVHAYSVNKPHTEMVIHTRATVVTVDKAQGADLPSLPLEEQIKLMKDEEFQNRYTEYILPTRYTEVTPELMEFASQHPFDEAEDIYEWTRKLSSTIYEQFTYDPGATSVNTTVKKALKLKRGVCQDYAHLMIAVCRSVGLPSRYVSGYHYVSDLQGGNADFEQASHAWVETHIPGTGWLGFDPTNNVEVNWRYVKLGHGRDYKDIVPVKGVYRGIAGQLEVTVDVQLLDK</sequence>
<dbReference type="Pfam" id="PF01841">
    <property type="entry name" value="Transglut_core"/>
    <property type="match status" value="1"/>
</dbReference>
<proteinExistence type="predicted"/>
<dbReference type="RefSeq" id="WP_042206664.1">
    <property type="nucleotide sequence ID" value="NZ_CP009288.1"/>
</dbReference>
<dbReference type="PANTHER" id="PTHR33490">
    <property type="entry name" value="BLR5614 PROTEIN-RELATED"/>
    <property type="match status" value="1"/>
</dbReference>
<dbReference type="InterPro" id="IPR002931">
    <property type="entry name" value="Transglutaminase-like"/>
</dbReference>
<dbReference type="OrthoDB" id="9787782at2"/>
<feature type="domain" description="Transglutaminase-like" evidence="1">
    <location>
        <begin position="174"/>
        <end position="243"/>
    </location>
</feature>
<dbReference type="Proteomes" id="UP000029409">
    <property type="component" value="Chromosome"/>
</dbReference>
<organism evidence="2 3">
    <name type="scientific">Paenibacillus durus</name>
    <name type="common">Paenibacillus azotofixans</name>
    <dbReference type="NCBI Taxonomy" id="44251"/>
    <lineage>
        <taxon>Bacteria</taxon>
        <taxon>Bacillati</taxon>
        <taxon>Bacillota</taxon>
        <taxon>Bacilli</taxon>
        <taxon>Bacillales</taxon>
        <taxon>Paenibacillaceae</taxon>
        <taxon>Paenibacillus</taxon>
    </lineage>
</organism>
<evidence type="ECO:0000313" key="3">
    <source>
        <dbReference type="Proteomes" id="UP000029409"/>
    </source>
</evidence>
<dbReference type="KEGG" id="pdu:PDUR_13655"/>
<dbReference type="STRING" id="44251.PDUR_13655"/>
<dbReference type="Pfam" id="PF08379">
    <property type="entry name" value="Bact_transglu_N"/>
    <property type="match status" value="1"/>
</dbReference>
<keyword evidence="3" id="KW-1185">Reference proteome</keyword>
<dbReference type="PANTHER" id="PTHR33490:SF6">
    <property type="entry name" value="SLL1049 PROTEIN"/>
    <property type="match status" value="1"/>
</dbReference>
<dbReference type="EMBL" id="CP009288">
    <property type="protein sequence ID" value="AIQ12840.1"/>
    <property type="molecule type" value="Genomic_DNA"/>
</dbReference>
<dbReference type="InterPro" id="IPR038765">
    <property type="entry name" value="Papain-like_cys_pep_sf"/>
</dbReference>
<evidence type="ECO:0000259" key="1">
    <source>
        <dbReference type="SMART" id="SM00460"/>
    </source>
</evidence>
<evidence type="ECO:0000313" key="2">
    <source>
        <dbReference type="EMBL" id="AIQ12840.1"/>
    </source>
</evidence>
<dbReference type="Gene3D" id="3.10.620.30">
    <property type="match status" value="1"/>
</dbReference>